<feature type="transmembrane region" description="Helical" evidence="1">
    <location>
        <begin position="78"/>
        <end position="96"/>
    </location>
</feature>
<keyword evidence="1" id="KW-0472">Membrane</keyword>
<dbReference type="EMBL" id="BAAAPY010000005">
    <property type="protein sequence ID" value="GAA2078532.1"/>
    <property type="molecule type" value="Genomic_DNA"/>
</dbReference>
<feature type="transmembrane region" description="Helical" evidence="1">
    <location>
        <begin position="216"/>
        <end position="235"/>
    </location>
</feature>
<gene>
    <name evidence="2" type="ORF">GCM10009821_18000</name>
</gene>
<keyword evidence="1" id="KW-0812">Transmembrane</keyword>
<evidence type="ECO:0000313" key="3">
    <source>
        <dbReference type="Proteomes" id="UP001501480"/>
    </source>
</evidence>
<feature type="transmembrane region" description="Helical" evidence="1">
    <location>
        <begin position="174"/>
        <end position="195"/>
    </location>
</feature>
<sequence>MTVAELGGLVVLALIDSTSFGTLLIPLWLMLAPRVRAGRLLLYLAVVGGFYLAFGLLLLAGLDAAVAAFGGLERTRGLLIVQLAVGIALVPLSYVVDPAYDGLGRKKPEGERGPSPRALRWQSRLTRSDVSVRAVVAIALTATVLEVATMLPYLAAIGLVATSGEPVPTQVGLVVAYVLVMVLPALLLLGTRLAARRLVEPLLERVSDWMTQRAGSAVAWVVGIVGVLVAVDAASRLS</sequence>
<keyword evidence="3" id="KW-1185">Reference proteome</keyword>
<proteinExistence type="predicted"/>
<feature type="transmembrane region" description="Helical" evidence="1">
    <location>
        <begin position="130"/>
        <end position="154"/>
    </location>
</feature>
<feature type="transmembrane region" description="Helical" evidence="1">
    <location>
        <begin position="41"/>
        <end position="72"/>
    </location>
</feature>
<dbReference type="InterPro" id="IPR021315">
    <property type="entry name" value="Gap/Sap"/>
</dbReference>
<comment type="caution">
    <text evidence="2">The sequence shown here is derived from an EMBL/GenBank/DDBJ whole genome shotgun (WGS) entry which is preliminary data.</text>
</comment>
<evidence type="ECO:0000256" key="1">
    <source>
        <dbReference type="SAM" id="Phobius"/>
    </source>
</evidence>
<evidence type="ECO:0000313" key="2">
    <source>
        <dbReference type="EMBL" id="GAA2078532.1"/>
    </source>
</evidence>
<organism evidence="2 3">
    <name type="scientific">Aeromicrobium halocynthiae</name>
    <dbReference type="NCBI Taxonomy" id="560557"/>
    <lineage>
        <taxon>Bacteria</taxon>
        <taxon>Bacillati</taxon>
        <taxon>Actinomycetota</taxon>
        <taxon>Actinomycetes</taxon>
        <taxon>Propionibacteriales</taxon>
        <taxon>Nocardioidaceae</taxon>
        <taxon>Aeromicrobium</taxon>
    </lineage>
</organism>
<dbReference type="Pfam" id="PF11139">
    <property type="entry name" value="SfLAP"/>
    <property type="match status" value="1"/>
</dbReference>
<dbReference type="Proteomes" id="UP001501480">
    <property type="component" value="Unassembled WGS sequence"/>
</dbReference>
<accession>A0ABN2W0A0</accession>
<dbReference type="RefSeq" id="WP_344327176.1">
    <property type="nucleotide sequence ID" value="NZ_BAAAPY010000005.1"/>
</dbReference>
<feature type="transmembrane region" description="Helical" evidence="1">
    <location>
        <begin position="6"/>
        <end position="29"/>
    </location>
</feature>
<keyword evidence="1" id="KW-1133">Transmembrane helix</keyword>
<name>A0ABN2W0A0_9ACTN</name>
<reference evidence="2 3" key="1">
    <citation type="journal article" date="2019" name="Int. J. Syst. Evol. Microbiol.">
        <title>The Global Catalogue of Microorganisms (GCM) 10K type strain sequencing project: providing services to taxonomists for standard genome sequencing and annotation.</title>
        <authorList>
            <consortium name="The Broad Institute Genomics Platform"/>
            <consortium name="The Broad Institute Genome Sequencing Center for Infectious Disease"/>
            <person name="Wu L."/>
            <person name="Ma J."/>
        </authorList>
    </citation>
    <scope>NUCLEOTIDE SEQUENCE [LARGE SCALE GENOMIC DNA]</scope>
    <source>
        <strain evidence="2 3">JCM 15749</strain>
    </source>
</reference>
<protein>
    <submittedName>
        <fullName evidence="2">GAP family protein</fullName>
    </submittedName>
</protein>